<accession>A0A1U7NGP1</accession>
<reference evidence="2 3" key="1">
    <citation type="submission" date="2016-11" db="EMBL/GenBank/DDBJ databases">
        <title>Description of two novel members of the family Erysipelotrichaceae: Ileibacterium lipovorans gen. nov., sp. nov. and Dubosiella newyorkensis, gen. nov., sp. nov.</title>
        <authorList>
            <person name="Cox L.M."/>
            <person name="Sohn J."/>
            <person name="Tyrrell K.L."/>
            <person name="Citron D.M."/>
            <person name="Lawson P.A."/>
            <person name="Patel N.B."/>
            <person name="Iizumi T."/>
            <person name="Perez-Perez G.I."/>
            <person name="Goldstein E.J."/>
            <person name="Blaser M.J."/>
        </authorList>
    </citation>
    <scope>NUCLEOTIDE SEQUENCE [LARGE SCALE GENOMIC DNA]</scope>
    <source>
        <strain evidence="2 3">NYU-BL-A3</strain>
    </source>
</reference>
<protein>
    <recommendedName>
        <fullName evidence="4">DUF2812 domain-containing protein</fullName>
    </recommendedName>
</protein>
<dbReference type="Proteomes" id="UP000186341">
    <property type="component" value="Unassembled WGS sequence"/>
</dbReference>
<feature type="transmembrane region" description="Helical" evidence="1">
    <location>
        <begin position="147"/>
        <end position="168"/>
    </location>
</feature>
<keyword evidence="1" id="KW-1133">Transmembrane helix</keyword>
<comment type="caution">
    <text evidence="2">The sequence shown here is derived from an EMBL/GenBank/DDBJ whole genome shotgun (WGS) entry which is preliminary data.</text>
</comment>
<evidence type="ECO:0008006" key="4">
    <source>
        <dbReference type="Google" id="ProtNLM"/>
    </source>
</evidence>
<dbReference type="OrthoDB" id="8757095at2"/>
<keyword evidence="1" id="KW-0472">Membrane</keyword>
<evidence type="ECO:0000313" key="3">
    <source>
        <dbReference type="Proteomes" id="UP000186341"/>
    </source>
</evidence>
<keyword evidence="1" id="KW-0812">Transmembrane</keyword>
<dbReference type="InterPro" id="IPR021359">
    <property type="entry name" value="DUF2812"/>
</dbReference>
<gene>
    <name evidence="2" type="ORF">BO222_05210</name>
</gene>
<dbReference type="EMBL" id="MPJW01000108">
    <property type="protein sequence ID" value="OLU40422.1"/>
    <property type="molecule type" value="Genomic_DNA"/>
</dbReference>
<sequence length="176" mass="21008">MKMLRIRFYNLGQYPQEEQWLHEMAAQGWIIQKSVLPCFYFFQKEKPQDIVYRFDFLPCVRQQDDSINLFEDYGWKYITQMNDFVLFCKQAKDFSNSDLEIFSSPESKNEMIMRILKSRLIPVSFVLGFMILLCIYTWVFGHSWDSKVITTVCTGIVFVVVASCWIELMNLKKKIQ</sequence>
<organism evidence="2 3">
    <name type="scientific">Ileibacterium valens</name>
    <dbReference type="NCBI Taxonomy" id="1862668"/>
    <lineage>
        <taxon>Bacteria</taxon>
        <taxon>Bacillati</taxon>
        <taxon>Bacillota</taxon>
        <taxon>Erysipelotrichia</taxon>
        <taxon>Erysipelotrichales</taxon>
        <taxon>Erysipelotrichaceae</taxon>
        <taxon>Ileibacterium</taxon>
    </lineage>
</organism>
<dbReference type="AlphaFoldDB" id="A0A1U7NGP1"/>
<evidence type="ECO:0000313" key="2">
    <source>
        <dbReference type="EMBL" id="OLU40422.1"/>
    </source>
</evidence>
<evidence type="ECO:0000256" key="1">
    <source>
        <dbReference type="SAM" id="Phobius"/>
    </source>
</evidence>
<dbReference type="GeneID" id="82202611"/>
<dbReference type="Pfam" id="PF11193">
    <property type="entry name" value="DUF2812"/>
    <property type="match status" value="1"/>
</dbReference>
<dbReference type="RefSeq" id="WP_075819011.1">
    <property type="nucleotide sequence ID" value="NZ_CAJUTZ010000014.1"/>
</dbReference>
<proteinExistence type="predicted"/>
<keyword evidence="3" id="KW-1185">Reference proteome</keyword>
<name>A0A1U7NGP1_9FIRM</name>
<feature type="transmembrane region" description="Helical" evidence="1">
    <location>
        <begin position="120"/>
        <end position="141"/>
    </location>
</feature>